<dbReference type="AlphaFoldDB" id="A0AAN9R9M2"/>
<feature type="region of interest" description="Disordered" evidence="6">
    <location>
        <begin position="268"/>
        <end position="288"/>
    </location>
</feature>
<feature type="compositionally biased region" description="Polar residues" evidence="6">
    <location>
        <begin position="350"/>
        <end position="359"/>
    </location>
</feature>
<evidence type="ECO:0000259" key="7">
    <source>
        <dbReference type="PROSITE" id="PS51294"/>
    </source>
</evidence>
<sequence length="430" mass="47907">MNDDGSGRTEPQKKNITVREKLCSKTRVVIALEICVRSTIADFSHHNTIHKVWYGMVVCDLWEHTLANRKSPNPPPEHHRAFMELSLDLSLGFVPKPISLFFAEVSGNRDKRDKVATLDGFVQRLEDELRKVEAFKRELPLCMLLLNDAIARLKEEKVKCSISQDPPTSEEFVPPKTISGGKENEGCEKKNWMSSAQLWSTQKIKSRNEESDRSVPENPIDGNSCAPRKEGSLIPSFSLMGHASELSHSNSKSVCGDTSSGSSLLRVEVQSQPQPPQHMQQNPRKQRRCWSPELHRRFVDALQQLGGAQVATPKQIRELMQVESLTNDEVKSHLQKYRLHVRRFPVSSVGQADNGSWMIQDQCGDKSKGNFSQSGSPQGPLTPLLLGGGGSAKGISSPGRNSVDAEDEQSDCRNWKGGLQQHLEADNQSL</sequence>
<proteinExistence type="predicted"/>
<dbReference type="Pfam" id="PF26575">
    <property type="entry name" value="HHO5_N"/>
    <property type="match status" value="1"/>
</dbReference>
<dbReference type="InterPro" id="IPR001005">
    <property type="entry name" value="SANT/Myb"/>
</dbReference>
<evidence type="ECO:0000256" key="5">
    <source>
        <dbReference type="ARBA" id="ARBA00023242"/>
    </source>
</evidence>
<keyword evidence="3" id="KW-0238">DNA-binding</keyword>
<dbReference type="PANTHER" id="PTHR31003">
    <property type="entry name" value="MYB FAMILY TRANSCRIPTION FACTOR"/>
    <property type="match status" value="1"/>
</dbReference>
<feature type="region of interest" description="Disordered" evidence="6">
    <location>
        <begin position="350"/>
        <end position="430"/>
    </location>
</feature>
<accession>A0AAN9R9M2</accession>
<feature type="region of interest" description="Disordered" evidence="6">
    <location>
        <begin position="161"/>
        <end position="233"/>
    </location>
</feature>
<dbReference type="PANTHER" id="PTHR31003:SF22">
    <property type="entry name" value="TRANSCRIPTION FACTOR HHO5"/>
    <property type="match status" value="1"/>
</dbReference>
<keyword evidence="5" id="KW-0539">Nucleus</keyword>
<dbReference type="Proteomes" id="UP001374584">
    <property type="component" value="Unassembled WGS sequence"/>
</dbReference>
<feature type="compositionally biased region" description="Polar residues" evidence="6">
    <location>
        <begin position="192"/>
        <end position="203"/>
    </location>
</feature>
<name>A0AAN9R9M2_PHACN</name>
<evidence type="ECO:0000256" key="3">
    <source>
        <dbReference type="ARBA" id="ARBA00023125"/>
    </source>
</evidence>
<evidence type="ECO:0000256" key="4">
    <source>
        <dbReference type="ARBA" id="ARBA00023163"/>
    </source>
</evidence>
<comment type="subcellular location">
    <subcellularLocation>
        <location evidence="1">Nucleus</location>
    </subcellularLocation>
</comment>
<dbReference type="NCBIfam" id="TIGR01557">
    <property type="entry name" value="myb_SHAQKYF"/>
    <property type="match status" value="1"/>
</dbReference>
<feature type="compositionally biased region" description="Basic and acidic residues" evidence="6">
    <location>
        <begin position="206"/>
        <end position="215"/>
    </location>
</feature>
<dbReference type="Gene3D" id="1.10.10.60">
    <property type="entry name" value="Homeodomain-like"/>
    <property type="match status" value="1"/>
</dbReference>
<evidence type="ECO:0000313" key="8">
    <source>
        <dbReference type="EMBL" id="KAK7367505.1"/>
    </source>
</evidence>
<keyword evidence="9" id="KW-1185">Reference proteome</keyword>
<dbReference type="InterPro" id="IPR044787">
    <property type="entry name" value="HHO5-like"/>
</dbReference>
<dbReference type="InterPro" id="IPR017930">
    <property type="entry name" value="Myb_dom"/>
</dbReference>
<keyword evidence="4" id="KW-0804">Transcription</keyword>
<dbReference type="EMBL" id="JAYMYR010000004">
    <property type="protein sequence ID" value="KAK7367505.1"/>
    <property type="molecule type" value="Genomic_DNA"/>
</dbReference>
<organism evidence="8 9">
    <name type="scientific">Phaseolus coccineus</name>
    <name type="common">Scarlet runner bean</name>
    <name type="synonym">Phaseolus multiflorus</name>
    <dbReference type="NCBI Taxonomy" id="3886"/>
    <lineage>
        <taxon>Eukaryota</taxon>
        <taxon>Viridiplantae</taxon>
        <taxon>Streptophyta</taxon>
        <taxon>Embryophyta</taxon>
        <taxon>Tracheophyta</taxon>
        <taxon>Spermatophyta</taxon>
        <taxon>Magnoliopsida</taxon>
        <taxon>eudicotyledons</taxon>
        <taxon>Gunneridae</taxon>
        <taxon>Pentapetalae</taxon>
        <taxon>rosids</taxon>
        <taxon>fabids</taxon>
        <taxon>Fabales</taxon>
        <taxon>Fabaceae</taxon>
        <taxon>Papilionoideae</taxon>
        <taxon>50 kb inversion clade</taxon>
        <taxon>NPAAA clade</taxon>
        <taxon>indigoferoid/millettioid clade</taxon>
        <taxon>Phaseoleae</taxon>
        <taxon>Phaseolus</taxon>
    </lineage>
</organism>
<reference evidence="8 9" key="1">
    <citation type="submission" date="2024-01" db="EMBL/GenBank/DDBJ databases">
        <title>The genomes of 5 underutilized Papilionoideae crops provide insights into root nodulation and disease resistanc.</title>
        <authorList>
            <person name="Jiang F."/>
        </authorList>
    </citation>
    <scope>NUCLEOTIDE SEQUENCE [LARGE SCALE GENOMIC DNA]</scope>
    <source>
        <strain evidence="8">JINMINGXINNONG_FW02</strain>
        <tissue evidence="8">Leaves</tissue>
    </source>
</reference>
<dbReference type="InterPro" id="IPR006447">
    <property type="entry name" value="Myb_dom_plants"/>
</dbReference>
<dbReference type="SUPFAM" id="SSF46689">
    <property type="entry name" value="Homeodomain-like"/>
    <property type="match status" value="1"/>
</dbReference>
<evidence type="ECO:0000256" key="2">
    <source>
        <dbReference type="ARBA" id="ARBA00023015"/>
    </source>
</evidence>
<feature type="domain" description="HTH myb-type" evidence="7">
    <location>
        <begin position="282"/>
        <end position="342"/>
    </location>
</feature>
<dbReference type="GO" id="GO:0003677">
    <property type="term" value="F:DNA binding"/>
    <property type="evidence" value="ECO:0007669"/>
    <property type="project" value="UniProtKB-KW"/>
</dbReference>
<protein>
    <recommendedName>
        <fullName evidence="7">HTH myb-type domain-containing protein</fullName>
    </recommendedName>
</protein>
<dbReference type="FunFam" id="1.10.10.60:FF:000002">
    <property type="entry name" value="Myb family transcription factor"/>
    <property type="match status" value="1"/>
</dbReference>
<dbReference type="PROSITE" id="PS51294">
    <property type="entry name" value="HTH_MYB"/>
    <property type="match status" value="1"/>
</dbReference>
<comment type="caution">
    <text evidence="8">The sequence shown here is derived from an EMBL/GenBank/DDBJ whole genome shotgun (WGS) entry which is preliminary data.</text>
</comment>
<keyword evidence="2" id="KW-0805">Transcription regulation</keyword>
<dbReference type="Pfam" id="PF00249">
    <property type="entry name" value="Myb_DNA-binding"/>
    <property type="match status" value="1"/>
</dbReference>
<dbReference type="GO" id="GO:0003700">
    <property type="term" value="F:DNA-binding transcription factor activity"/>
    <property type="evidence" value="ECO:0007669"/>
    <property type="project" value="InterPro"/>
</dbReference>
<gene>
    <name evidence="8" type="ORF">VNO80_09517</name>
</gene>
<evidence type="ECO:0000313" key="9">
    <source>
        <dbReference type="Proteomes" id="UP001374584"/>
    </source>
</evidence>
<evidence type="ECO:0000256" key="6">
    <source>
        <dbReference type="SAM" id="MobiDB-lite"/>
    </source>
</evidence>
<feature type="compositionally biased region" description="Low complexity" evidence="6">
    <location>
        <begin position="374"/>
        <end position="385"/>
    </location>
</feature>
<dbReference type="InterPro" id="IPR009057">
    <property type="entry name" value="Homeodomain-like_sf"/>
</dbReference>
<evidence type="ECO:0000256" key="1">
    <source>
        <dbReference type="ARBA" id="ARBA00004123"/>
    </source>
</evidence>
<dbReference type="GO" id="GO:0005634">
    <property type="term" value="C:nucleus"/>
    <property type="evidence" value="ECO:0007669"/>
    <property type="project" value="UniProtKB-SubCell"/>
</dbReference>
<dbReference type="InterPro" id="IPR058673">
    <property type="entry name" value="HHO5-like_N"/>
</dbReference>
<feature type="compositionally biased region" description="Basic and acidic residues" evidence="6">
    <location>
        <begin position="182"/>
        <end position="191"/>
    </location>
</feature>